<dbReference type="EMBL" id="JAVREL010000036">
    <property type="protein sequence ID" value="MDT0347612.1"/>
    <property type="molecule type" value="Genomic_DNA"/>
</dbReference>
<keyword evidence="1" id="KW-0812">Transmembrane</keyword>
<keyword evidence="1" id="KW-1133">Transmembrane helix</keyword>
<comment type="caution">
    <text evidence="2">The sequence shown here is derived from an EMBL/GenBank/DDBJ whole genome shotgun (WGS) entry which is preliminary data.</text>
</comment>
<keyword evidence="3" id="KW-1185">Reference proteome</keyword>
<proteinExistence type="predicted"/>
<evidence type="ECO:0000313" key="3">
    <source>
        <dbReference type="Proteomes" id="UP001183246"/>
    </source>
</evidence>
<dbReference type="Proteomes" id="UP001183246">
    <property type="component" value="Unassembled WGS sequence"/>
</dbReference>
<dbReference type="RefSeq" id="WP_311708736.1">
    <property type="nucleotide sequence ID" value="NZ_JAVREL010000036.1"/>
</dbReference>
<accession>A0ABU2N125</accession>
<feature type="transmembrane region" description="Helical" evidence="1">
    <location>
        <begin position="6"/>
        <end position="24"/>
    </location>
</feature>
<name>A0ABU2N125_9ACTN</name>
<reference evidence="3" key="1">
    <citation type="submission" date="2023-07" db="EMBL/GenBank/DDBJ databases">
        <title>30 novel species of actinomycetes from the DSMZ collection.</title>
        <authorList>
            <person name="Nouioui I."/>
        </authorList>
    </citation>
    <scope>NUCLEOTIDE SEQUENCE [LARGE SCALE GENOMIC DNA]</scope>
    <source>
        <strain evidence="3">DSM 44938</strain>
    </source>
</reference>
<evidence type="ECO:0000313" key="2">
    <source>
        <dbReference type="EMBL" id="MDT0347612.1"/>
    </source>
</evidence>
<protein>
    <recommendedName>
        <fullName evidence="4">Integral membrane protein</fullName>
    </recommendedName>
</protein>
<sequence length="145" mass="15217">MDLLITLGPCVALVSLIMCTYGLIAHAIRRLREGGRPRLASPKPLALVSGVSASAAVLLLAYAVWTYATAWFAGPEDTCLRTVGTRVRPESESILPASLVCDGVELVPSWVNPTVFGLAGLATVTFTAAVWCAVAALPPGRPRES</sequence>
<organism evidence="2 3">
    <name type="scientific">Streptomyces litchfieldiae</name>
    <dbReference type="NCBI Taxonomy" id="3075543"/>
    <lineage>
        <taxon>Bacteria</taxon>
        <taxon>Bacillati</taxon>
        <taxon>Actinomycetota</taxon>
        <taxon>Actinomycetes</taxon>
        <taxon>Kitasatosporales</taxon>
        <taxon>Streptomycetaceae</taxon>
        <taxon>Streptomyces</taxon>
    </lineage>
</organism>
<evidence type="ECO:0000256" key="1">
    <source>
        <dbReference type="SAM" id="Phobius"/>
    </source>
</evidence>
<evidence type="ECO:0008006" key="4">
    <source>
        <dbReference type="Google" id="ProtNLM"/>
    </source>
</evidence>
<feature type="transmembrane region" description="Helical" evidence="1">
    <location>
        <begin position="115"/>
        <end position="137"/>
    </location>
</feature>
<keyword evidence="1" id="KW-0472">Membrane</keyword>
<feature type="transmembrane region" description="Helical" evidence="1">
    <location>
        <begin position="45"/>
        <end position="65"/>
    </location>
</feature>
<gene>
    <name evidence="2" type="ORF">RM590_34370</name>
</gene>